<feature type="compositionally biased region" description="Low complexity" evidence="1">
    <location>
        <begin position="65"/>
        <end position="76"/>
    </location>
</feature>
<reference evidence="2 3" key="1">
    <citation type="journal article" date="2020" name="Int. J. Syst. Evol. Microbiol.">
        <title>Reclassification of Streptomyces castelarensis and Streptomyces sporoclivatus as later heterotypic synonyms of Streptomyces antimycoticus.</title>
        <authorList>
            <person name="Komaki H."/>
            <person name="Tamura T."/>
        </authorList>
    </citation>
    <scope>NUCLEOTIDE SEQUENCE [LARGE SCALE GENOMIC DNA]</scope>
    <source>
        <strain evidence="2 3">NBRC 12839</strain>
    </source>
</reference>
<feature type="region of interest" description="Disordered" evidence="1">
    <location>
        <begin position="146"/>
        <end position="170"/>
    </location>
</feature>
<sequence length="170" mass="17211">MSEPMSAGWPGPQPDTAAERAQEAAVEPFPGAGVEPGAEAGPSTVPGGVAGVGPGPGAGREEAPEPVSEGVSGPVPEEVPAPVPESVPEPPGPAEPVPLGVDRTPTGVPEVDARLDRLADADHLETSGHLEVYEDVHGGLRDTLAALDRRPGPPRARPTAPVRYVDDTVT</sequence>
<evidence type="ECO:0000256" key="1">
    <source>
        <dbReference type="SAM" id="MobiDB-lite"/>
    </source>
</evidence>
<name>A0A4D4K0Q0_9ACTN</name>
<dbReference type="RefSeq" id="WP_371864464.1">
    <property type="nucleotide sequence ID" value="NZ_BJHV01000001.1"/>
</dbReference>
<feature type="region of interest" description="Disordered" evidence="1">
    <location>
        <begin position="1"/>
        <end position="108"/>
    </location>
</feature>
<accession>A0A4D4K0Q0</accession>
<proteinExistence type="predicted"/>
<comment type="caution">
    <text evidence="2">The sequence shown here is derived from an EMBL/GenBank/DDBJ whole genome shotgun (WGS) entry which is preliminary data.</text>
</comment>
<dbReference type="AlphaFoldDB" id="A0A4D4K0Q0"/>
<evidence type="ECO:0000313" key="3">
    <source>
        <dbReference type="Proteomes" id="UP000299290"/>
    </source>
</evidence>
<keyword evidence="3" id="KW-1185">Reference proteome</keyword>
<protein>
    <submittedName>
        <fullName evidence="2">Uncharacterized protein</fullName>
    </submittedName>
</protein>
<gene>
    <name evidence="2" type="ORF">SANT12839_026460</name>
</gene>
<dbReference type="EMBL" id="BJHV01000001">
    <property type="protein sequence ID" value="GDY41764.1"/>
    <property type="molecule type" value="Genomic_DNA"/>
</dbReference>
<feature type="compositionally biased region" description="Low complexity" evidence="1">
    <location>
        <begin position="26"/>
        <end position="47"/>
    </location>
</feature>
<dbReference type="Proteomes" id="UP000299290">
    <property type="component" value="Unassembled WGS sequence"/>
</dbReference>
<feature type="compositionally biased region" description="Pro residues" evidence="1">
    <location>
        <begin position="77"/>
        <end position="96"/>
    </location>
</feature>
<feature type="compositionally biased region" description="Gly residues" evidence="1">
    <location>
        <begin position="48"/>
        <end position="58"/>
    </location>
</feature>
<organism evidence="2 3">
    <name type="scientific">Streptomyces antimycoticus</name>
    <dbReference type="NCBI Taxonomy" id="68175"/>
    <lineage>
        <taxon>Bacteria</taxon>
        <taxon>Bacillati</taxon>
        <taxon>Actinomycetota</taxon>
        <taxon>Actinomycetes</taxon>
        <taxon>Kitasatosporales</taxon>
        <taxon>Streptomycetaceae</taxon>
        <taxon>Streptomyces</taxon>
        <taxon>Streptomyces violaceusniger group</taxon>
    </lineage>
</organism>
<evidence type="ECO:0000313" key="2">
    <source>
        <dbReference type="EMBL" id="GDY41764.1"/>
    </source>
</evidence>